<comment type="caution">
    <text evidence="2">The sequence shown here is derived from an EMBL/GenBank/DDBJ whole genome shotgun (WGS) entry which is preliminary data.</text>
</comment>
<evidence type="ECO:0000313" key="3">
    <source>
        <dbReference type="Proteomes" id="UP000177360"/>
    </source>
</evidence>
<keyword evidence="1" id="KW-1133">Transmembrane helix</keyword>
<keyword evidence="1" id="KW-0472">Membrane</keyword>
<dbReference type="Pfam" id="PF07963">
    <property type="entry name" value="N_methyl"/>
    <property type="match status" value="1"/>
</dbReference>
<protein>
    <recommendedName>
        <fullName evidence="4">Type IV pilus modification protein PilV</fullName>
    </recommendedName>
</protein>
<dbReference type="AlphaFoldDB" id="A0A1G2E0C2"/>
<dbReference type="EMBL" id="MHLZ01000039">
    <property type="protein sequence ID" value="OGZ19257.1"/>
    <property type="molecule type" value="Genomic_DNA"/>
</dbReference>
<reference evidence="2 3" key="1">
    <citation type="journal article" date="2016" name="Nat. Commun.">
        <title>Thousands of microbial genomes shed light on interconnected biogeochemical processes in an aquifer system.</title>
        <authorList>
            <person name="Anantharaman K."/>
            <person name="Brown C.T."/>
            <person name="Hug L.A."/>
            <person name="Sharon I."/>
            <person name="Castelle C.J."/>
            <person name="Probst A.J."/>
            <person name="Thomas B.C."/>
            <person name="Singh A."/>
            <person name="Wilkins M.J."/>
            <person name="Karaoz U."/>
            <person name="Brodie E.L."/>
            <person name="Williams K.H."/>
            <person name="Hubbard S.S."/>
            <person name="Banfield J.F."/>
        </authorList>
    </citation>
    <scope>NUCLEOTIDE SEQUENCE [LARGE SCALE GENOMIC DNA]</scope>
</reference>
<sequence length="180" mass="19996">MHTYDNMEERRSYNNGFTIIETIIAVLIVLTGVAGAYGIITNLTSFGTISPSRLTAVYLAKEGVEIVRNIRDTNWLEGHSWDEGLVAGSAACAPSNENSCTVAWDSAALQSTGGTVPFLKIDNNSRYNYAIGTATIFKRKIKIAAPAVDYLLVEVIMEWSDRGKPYSLTTRERIYNWYQI</sequence>
<keyword evidence="1" id="KW-0812">Transmembrane</keyword>
<name>A0A1G2E0C2_9BACT</name>
<proteinExistence type="predicted"/>
<evidence type="ECO:0000256" key="1">
    <source>
        <dbReference type="SAM" id="Phobius"/>
    </source>
</evidence>
<evidence type="ECO:0000313" key="2">
    <source>
        <dbReference type="EMBL" id="OGZ19257.1"/>
    </source>
</evidence>
<feature type="transmembrane region" description="Helical" evidence="1">
    <location>
        <begin position="20"/>
        <end position="40"/>
    </location>
</feature>
<dbReference type="InterPro" id="IPR012902">
    <property type="entry name" value="N_methyl_site"/>
</dbReference>
<evidence type="ECO:0008006" key="4">
    <source>
        <dbReference type="Google" id="ProtNLM"/>
    </source>
</evidence>
<organism evidence="2 3">
    <name type="scientific">Candidatus Nealsonbacteria bacterium RIFCSPHIGHO2_01_FULL_38_55</name>
    <dbReference type="NCBI Taxonomy" id="1801664"/>
    <lineage>
        <taxon>Bacteria</taxon>
        <taxon>Candidatus Nealsoniibacteriota</taxon>
    </lineage>
</organism>
<dbReference type="Proteomes" id="UP000177360">
    <property type="component" value="Unassembled WGS sequence"/>
</dbReference>
<gene>
    <name evidence="2" type="ORF">A2626_03400</name>
</gene>
<accession>A0A1G2E0C2</accession>
<dbReference type="NCBIfam" id="TIGR02532">
    <property type="entry name" value="IV_pilin_GFxxxE"/>
    <property type="match status" value="1"/>
</dbReference>